<protein>
    <submittedName>
        <fullName evidence="1">Uncharacterized protein</fullName>
    </submittedName>
</protein>
<organism evidence="1 2">
    <name type="scientific">Salinibacillus aidingensis</name>
    <dbReference type="NCBI Taxonomy" id="237684"/>
    <lineage>
        <taxon>Bacteria</taxon>
        <taxon>Bacillati</taxon>
        <taxon>Bacillota</taxon>
        <taxon>Bacilli</taxon>
        <taxon>Bacillales</taxon>
        <taxon>Bacillaceae</taxon>
        <taxon>Salinibacillus</taxon>
    </lineage>
</organism>
<comment type="caution">
    <text evidence="1">The sequence shown here is derived from an EMBL/GenBank/DDBJ whole genome shotgun (WGS) entry which is preliminary data.</text>
</comment>
<evidence type="ECO:0000313" key="1">
    <source>
        <dbReference type="EMBL" id="GAA0482859.1"/>
    </source>
</evidence>
<sequence>MKWHVFGHGIALAYIRLDLGAAAGQRKAEATVQVMRDKTKTWSGMYLATEWLWLIPVPT</sequence>
<dbReference type="Proteomes" id="UP001500880">
    <property type="component" value="Unassembled WGS sequence"/>
</dbReference>
<accession>A0ABN1ASG5</accession>
<name>A0ABN1ASG5_9BACI</name>
<proteinExistence type="predicted"/>
<dbReference type="EMBL" id="BAAADO010000001">
    <property type="protein sequence ID" value="GAA0482859.1"/>
    <property type="molecule type" value="Genomic_DNA"/>
</dbReference>
<gene>
    <name evidence="1" type="ORF">GCM10008986_04760</name>
</gene>
<keyword evidence="2" id="KW-1185">Reference proteome</keyword>
<evidence type="ECO:0000313" key="2">
    <source>
        <dbReference type="Proteomes" id="UP001500880"/>
    </source>
</evidence>
<reference evidence="1 2" key="1">
    <citation type="journal article" date="2019" name="Int. J. Syst. Evol. Microbiol.">
        <title>The Global Catalogue of Microorganisms (GCM) 10K type strain sequencing project: providing services to taxonomists for standard genome sequencing and annotation.</title>
        <authorList>
            <consortium name="The Broad Institute Genomics Platform"/>
            <consortium name="The Broad Institute Genome Sequencing Center for Infectious Disease"/>
            <person name="Wu L."/>
            <person name="Ma J."/>
        </authorList>
    </citation>
    <scope>NUCLEOTIDE SEQUENCE [LARGE SCALE GENOMIC DNA]</scope>
    <source>
        <strain evidence="1 2">JCM 12389</strain>
    </source>
</reference>